<dbReference type="Proteomes" id="UP000294360">
    <property type="component" value="Chromosome"/>
</dbReference>
<sequence>MGLRSLIDRKYRMNRVAIGQGGVARLALCVLALYVADRWFDIPPVFSIPAAFLGALVYGYFAHERSTRRRADLMAAATAAWDDVEAAALDLREAEGEGAPAAIIAECEEAYAAALDRSAIVAKRLGEYHSLHGAGEPKTR</sequence>
<name>A0A4U8Z4W4_METTU</name>
<protein>
    <submittedName>
        <fullName evidence="2">Uncharacterized protein</fullName>
    </submittedName>
</protein>
<feature type="transmembrane region" description="Helical" evidence="1">
    <location>
        <begin position="42"/>
        <end position="61"/>
    </location>
</feature>
<keyword evidence="1" id="KW-0472">Membrane</keyword>
<feature type="transmembrane region" description="Helical" evidence="1">
    <location>
        <begin position="16"/>
        <end position="36"/>
    </location>
</feature>
<proteinExistence type="predicted"/>
<dbReference type="EMBL" id="LR536450">
    <property type="protein sequence ID" value="VFU10540.1"/>
    <property type="molecule type" value="Genomic_DNA"/>
</dbReference>
<gene>
    <name evidence="2" type="ORF">MTUNDRAET4_3653</name>
</gene>
<dbReference type="AlphaFoldDB" id="A0A4U8Z4W4"/>
<dbReference type="KEGG" id="mtun:MTUNDRAET4_3653"/>
<evidence type="ECO:0000313" key="2">
    <source>
        <dbReference type="EMBL" id="VFU10540.1"/>
    </source>
</evidence>
<organism evidence="2 3">
    <name type="scientific">Methylocella tundrae</name>
    <dbReference type="NCBI Taxonomy" id="227605"/>
    <lineage>
        <taxon>Bacteria</taxon>
        <taxon>Pseudomonadati</taxon>
        <taxon>Pseudomonadota</taxon>
        <taxon>Alphaproteobacteria</taxon>
        <taxon>Hyphomicrobiales</taxon>
        <taxon>Beijerinckiaceae</taxon>
        <taxon>Methylocella</taxon>
    </lineage>
</organism>
<keyword evidence="1" id="KW-1133">Transmembrane helix</keyword>
<keyword evidence="1" id="KW-0812">Transmembrane</keyword>
<reference evidence="2 3" key="1">
    <citation type="submission" date="2019-03" db="EMBL/GenBank/DDBJ databases">
        <authorList>
            <person name="Kox A.R. M."/>
        </authorList>
    </citation>
    <scope>NUCLEOTIDE SEQUENCE [LARGE SCALE GENOMIC DNA]</scope>
    <source>
        <strain evidence="2">MTUNDRAET4 annotated genome</strain>
    </source>
</reference>
<evidence type="ECO:0000256" key="1">
    <source>
        <dbReference type="SAM" id="Phobius"/>
    </source>
</evidence>
<accession>A0A4U8Z4W4</accession>
<evidence type="ECO:0000313" key="3">
    <source>
        <dbReference type="Proteomes" id="UP000294360"/>
    </source>
</evidence>